<comment type="caution">
    <text evidence="2">The sequence shown here is derived from an EMBL/GenBank/DDBJ whole genome shotgun (WGS) entry which is preliminary data.</text>
</comment>
<evidence type="ECO:0000313" key="2">
    <source>
        <dbReference type="EMBL" id="CAB9501268.1"/>
    </source>
</evidence>
<proteinExistence type="predicted"/>
<dbReference type="Gene3D" id="3.30.200.20">
    <property type="entry name" value="Phosphorylase Kinase, domain 1"/>
    <property type="match status" value="1"/>
</dbReference>
<dbReference type="SMART" id="SM00220">
    <property type="entry name" value="S_TKc"/>
    <property type="match status" value="1"/>
</dbReference>
<name>A0A9N8H901_9STRA</name>
<dbReference type="Gene3D" id="1.10.510.10">
    <property type="entry name" value="Transferase(Phosphotransferase) domain 1"/>
    <property type="match status" value="1"/>
</dbReference>
<sequence>MVFLLRGNKSATQESCKDMNVAAIEAEVEYYVHRSPFLMASEETAQHVGVSAGGSLAPATFDLPEIQIGKLLGEGGFSKVLEINGFELQKATTTTNSSSKWTGNNNSADAWDMSAWDMSALPMAVTTQDQAEKSRTKLSESARDSRGNSRYAIKFVKDELAKKSSHEYRTACCDIVVESKYLRALDHPNILKLRGLSKASCAGFANGPEGFFVIVDRLQETMLDRINRWKEGEVADDVLILKADYALQVADALAYLHDRRILFRDLKPGNCGFHTNDVHTVQLFDFGLCRELPESATEYEDDESAFQMSGAGTFAYMAPEIVNKRGYNLKADVYSWAFLFYEMISLQQPFEEYSIEEHREFVCQIGQRPNLTKCDIPKALQSLLRKAWEHDPSLRLSMRQAWQQLQRIAGT</sequence>
<dbReference type="EMBL" id="CAICTM010000103">
    <property type="protein sequence ID" value="CAB9501268.1"/>
    <property type="molecule type" value="Genomic_DNA"/>
</dbReference>
<gene>
    <name evidence="2" type="ORF">SEMRO_104_G052710.1</name>
</gene>
<keyword evidence="2" id="KW-0418">Kinase</keyword>
<organism evidence="2 3">
    <name type="scientific">Seminavis robusta</name>
    <dbReference type="NCBI Taxonomy" id="568900"/>
    <lineage>
        <taxon>Eukaryota</taxon>
        <taxon>Sar</taxon>
        <taxon>Stramenopiles</taxon>
        <taxon>Ochrophyta</taxon>
        <taxon>Bacillariophyta</taxon>
        <taxon>Bacillariophyceae</taxon>
        <taxon>Bacillariophycidae</taxon>
        <taxon>Naviculales</taxon>
        <taxon>Naviculaceae</taxon>
        <taxon>Seminavis</taxon>
    </lineage>
</organism>
<dbReference type="InterPro" id="IPR000719">
    <property type="entry name" value="Prot_kinase_dom"/>
</dbReference>
<keyword evidence="3" id="KW-1185">Reference proteome</keyword>
<keyword evidence="2" id="KW-0808">Transferase</keyword>
<dbReference type="InterPro" id="IPR051681">
    <property type="entry name" value="Ser/Thr_Kinases-Pseudokinases"/>
</dbReference>
<evidence type="ECO:0000313" key="3">
    <source>
        <dbReference type="Proteomes" id="UP001153069"/>
    </source>
</evidence>
<dbReference type="GO" id="GO:0004674">
    <property type="term" value="F:protein serine/threonine kinase activity"/>
    <property type="evidence" value="ECO:0007669"/>
    <property type="project" value="TreeGrafter"/>
</dbReference>
<accession>A0A9N8H901</accession>
<dbReference type="GO" id="GO:0005524">
    <property type="term" value="F:ATP binding"/>
    <property type="evidence" value="ECO:0007669"/>
    <property type="project" value="InterPro"/>
</dbReference>
<dbReference type="InterPro" id="IPR011009">
    <property type="entry name" value="Kinase-like_dom_sf"/>
</dbReference>
<reference evidence="2" key="1">
    <citation type="submission" date="2020-06" db="EMBL/GenBank/DDBJ databases">
        <authorList>
            <consortium name="Plant Systems Biology data submission"/>
        </authorList>
    </citation>
    <scope>NUCLEOTIDE SEQUENCE</scope>
    <source>
        <strain evidence="2">D6</strain>
    </source>
</reference>
<dbReference type="OrthoDB" id="48004at2759"/>
<evidence type="ECO:0000259" key="1">
    <source>
        <dbReference type="PROSITE" id="PS50011"/>
    </source>
</evidence>
<dbReference type="AlphaFoldDB" id="A0A9N8H901"/>
<feature type="domain" description="Protein kinase" evidence="1">
    <location>
        <begin position="66"/>
        <end position="408"/>
    </location>
</feature>
<dbReference type="PROSITE" id="PS50011">
    <property type="entry name" value="PROTEIN_KINASE_DOM"/>
    <property type="match status" value="1"/>
</dbReference>
<dbReference type="Pfam" id="PF00069">
    <property type="entry name" value="Pkinase"/>
    <property type="match status" value="1"/>
</dbReference>
<dbReference type="PANTHER" id="PTHR44329">
    <property type="entry name" value="SERINE/THREONINE-PROTEIN KINASE TNNI3K-RELATED"/>
    <property type="match status" value="1"/>
</dbReference>
<protein>
    <submittedName>
        <fullName evidence="2">Activated protein kinase kinase kinase</fullName>
    </submittedName>
</protein>
<dbReference type="SUPFAM" id="SSF56112">
    <property type="entry name" value="Protein kinase-like (PK-like)"/>
    <property type="match status" value="1"/>
</dbReference>
<dbReference type="Proteomes" id="UP001153069">
    <property type="component" value="Unassembled WGS sequence"/>
</dbReference>